<accession>A0ABT4D9H3</accession>
<keyword evidence="2" id="KW-1185">Reference proteome</keyword>
<dbReference type="EMBL" id="JAPQFJ010000003">
    <property type="protein sequence ID" value="MCY6957679.1"/>
    <property type="molecule type" value="Genomic_DNA"/>
</dbReference>
<protein>
    <submittedName>
        <fullName evidence="1">Aspartyl-phosphate phosphatase Spo0E family protein</fullName>
    </submittedName>
</protein>
<organism evidence="1 2">
    <name type="scientific">Clostridium brassicae</name>
    <dbReference type="NCBI Taxonomy" id="2999072"/>
    <lineage>
        <taxon>Bacteria</taxon>
        <taxon>Bacillati</taxon>
        <taxon>Bacillota</taxon>
        <taxon>Clostridia</taxon>
        <taxon>Eubacteriales</taxon>
        <taxon>Clostridiaceae</taxon>
        <taxon>Clostridium</taxon>
    </lineage>
</organism>
<dbReference type="Proteomes" id="UP001144612">
    <property type="component" value="Unassembled WGS sequence"/>
</dbReference>
<evidence type="ECO:0000313" key="2">
    <source>
        <dbReference type="Proteomes" id="UP001144612"/>
    </source>
</evidence>
<dbReference type="InterPro" id="IPR037208">
    <property type="entry name" value="Spo0E-like_sf"/>
</dbReference>
<dbReference type="RefSeq" id="WP_268060066.1">
    <property type="nucleotide sequence ID" value="NZ_JAPQFJ010000003.1"/>
</dbReference>
<gene>
    <name evidence="1" type="ORF">OW729_03550</name>
</gene>
<dbReference type="SUPFAM" id="SSF140500">
    <property type="entry name" value="BAS1536-like"/>
    <property type="match status" value="1"/>
</dbReference>
<dbReference type="Pfam" id="PF09388">
    <property type="entry name" value="SpoOE-like"/>
    <property type="match status" value="1"/>
</dbReference>
<sequence>MKNNESLVIFIEYKIDFIRDILNHLLITLEPTNEIVVNVSQQLDKYLNEYNKLKNNNIIKNNYEYIA</sequence>
<dbReference type="InterPro" id="IPR036638">
    <property type="entry name" value="HLH_DNA-bd_sf"/>
</dbReference>
<dbReference type="InterPro" id="IPR018540">
    <property type="entry name" value="Spo0E-like"/>
</dbReference>
<comment type="caution">
    <text evidence="1">The sequence shown here is derived from an EMBL/GenBank/DDBJ whole genome shotgun (WGS) entry which is preliminary data.</text>
</comment>
<evidence type="ECO:0000313" key="1">
    <source>
        <dbReference type="EMBL" id="MCY6957679.1"/>
    </source>
</evidence>
<dbReference type="Gene3D" id="4.10.280.10">
    <property type="entry name" value="Helix-loop-helix DNA-binding domain"/>
    <property type="match status" value="1"/>
</dbReference>
<proteinExistence type="predicted"/>
<reference evidence="1" key="1">
    <citation type="submission" date="2022-12" db="EMBL/GenBank/DDBJ databases">
        <title>Clostridium sp. nov., isolated from industrial wastewater.</title>
        <authorList>
            <person name="Jiayan W."/>
        </authorList>
    </citation>
    <scope>NUCLEOTIDE SEQUENCE</scope>
    <source>
        <strain evidence="1">ZC22-4</strain>
    </source>
</reference>
<name>A0ABT4D9H3_9CLOT</name>